<feature type="compositionally biased region" description="Pro residues" evidence="1">
    <location>
        <begin position="415"/>
        <end position="433"/>
    </location>
</feature>
<dbReference type="Proteomes" id="UP001152049">
    <property type="component" value="Unassembled WGS sequence"/>
</dbReference>
<feature type="compositionally biased region" description="Polar residues" evidence="1">
    <location>
        <begin position="365"/>
        <end position="397"/>
    </location>
</feature>
<dbReference type="OrthoDB" id="5324692at2759"/>
<feature type="compositionally biased region" description="Low complexity" evidence="1">
    <location>
        <begin position="569"/>
        <end position="590"/>
    </location>
</feature>
<feature type="compositionally biased region" description="Polar residues" evidence="1">
    <location>
        <begin position="1"/>
        <end position="11"/>
    </location>
</feature>
<sequence>MASNPPYQTYQPSPPGHPGSQIPQPPQVQYPHQQYPSPPSQSFPPGQQPNYQAPTYGYAGPPTIPAQQQPQQHPASSAQFAPPPSAQAALQSSAQSLYKTGKGLLGNLASSIKSKYPATPNTPANTTSYTGSPPKPNYNPAQHPTQSPLSPSQLSHVPSFPQVYGQPQVQSNYPHYQPATPAQQTISPTTAAYPPAPYNATQIASPGYSPSVPGQPNQPGIDPALSAYQQLQSPQENGLTSPPGATPQLPVQSPPGAISPYSQPQLHHQQSNPYQPTPPPQGQSHPHAAAHVGSPSHGQGPPQMLPPHQHYQSPIPQHHQPPYQQQVGLINPYDQTVSPPASQSFAQPAAHVALPTHGLPESHQAPHQQTGLTSPYEPTTSPLVSQPSPHSATSPTYVQSPHQVHSTQQHHQSAVPPPHPQPLYSQPPGPINPHDPVDQAVSSPPPSQQAHYSVAYNDPASHAQSPPPAPPLQQHHSPVLQQPASSTPISQSTNVIQPGPPVHDGKHYSPSLEQAPQPAGAPVIPQLTPTSTWNHNPPPPGHNHQTNGINSGQPSAAHQFQAYSPATVQQDPQAQYAQPPQPAADATDAQYHPPPPPHPPHTEHSDVVSSSQAPTSFPAVAAAGQNFQPYHPSPQPTPYQPGPTTDNHAPSQQDSNGYHQDLLASLSVQMNNLNVQNGNQYPAPSMSGPAVSQDGPRGPPTCQASGAPCDILPYCPEDRSVGYSLDWYRSTDVPKYLICTRCYADHVANTHLAGHFERFHQPDGTQSTCGFWSPRAREIIWPQALQTSDIGPLRTFMEKSLNVPSCKGRVWSTGADGIKWYGMANNEIEGLISCEACYEDRIVGTIFESRFSPYRQQGQDEKWMCDLCIPYLAIAAVKMSKQNNWNGFVEAAKVRIHLPACEGKDVESNNGQWFVPRRKIKDMAICEACYLDKLALTKFGHEFERHQQAQGFDAYMETLGQRWICDLNDTAVNMSIALEAAIYRRDFDIFWNAANAISALVPCTANGIIRGTWWTVTGGCPDVSVCEACYKGILETSGIEKFFEPAQRDATIDVVCTFCPATPRWGMFITKFAEALDKGVFSYFTDYVKKWAGVPTCPGIKNKDKSKWWGHPEALACQDCYLNFLADTSLGQSVPVVGVYDERPLICQFWSPRMRNMWLAACAAGPPESPESQKALDEFRAFGARRVQVYNATIPHIEMIERMMMMKRQQALQQGQLSLMYQSMDGRASLMGTTDGHWHGNSSIGYYETEHGVTAANMMNNMHAGMAEGNKMSDWMQMAQLKSAWMEVE</sequence>
<dbReference type="EMBL" id="JAOQAZ010000008">
    <property type="protein sequence ID" value="KAJ4264392.1"/>
    <property type="molecule type" value="Genomic_DNA"/>
</dbReference>
<evidence type="ECO:0000313" key="2">
    <source>
        <dbReference type="EMBL" id="KAJ4264392.1"/>
    </source>
</evidence>
<name>A0A9W8S5G1_9HYPO</name>
<feature type="region of interest" description="Disordered" evidence="1">
    <location>
        <begin position="675"/>
        <end position="703"/>
    </location>
</feature>
<reference evidence="2" key="1">
    <citation type="submission" date="2022-09" db="EMBL/GenBank/DDBJ databases">
        <title>Fusarium specimens isolated from Avocado Roots.</title>
        <authorList>
            <person name="Stajich J."/>
            <person name="Roper C."/>
            <person name="Heimlech-Rivalta G."/>
        </authorList>
    </citation>
    <scope>NUCLEOTIDE SEQUENCE</scope>
    <source>
        <strain evidence="2">CF00136</strain>
    </source>
</reference>
<feature type="compositionally biased region" description="Polar residues" evidence="1">
    <location>
        <begin position="165"/>
        <end position="187"/>
    </location>
</feature>
<accession>A0A9W8S5G1</accession>
<feature type="compositionally biased region" description="Pro residues" evidence="1">
    <location>
        <begin position="631"/>
        <end position="641"/>
    </location>
</feature>
<protein>
    <recommendedName>
        <fullName evidence="4">Integral membrane protein</fullName>
    </recommendedName>
</protein>
<feature type="compositionally biased region" description="Low complexity" evidence="1">
    <location>
        <begin position="398"/>
        <end position="414"/>
    </location>
</feature>
<feature type="compositionally biased region" description="Pro residues" evidence="1">
    <location>
        <begin position="12"/>
        <end position="28"/>
    </location>
</feature>
<feature type="compositionally biased region" description="Polar residues" evidence="1">
    <location>
        <begin position="545"/>
        <end position="568"/>
    </location>
</feature>
<feature type="compositionally biased region" description="Polar residues" evidence="1">
    <location>
        <begin position="646"/>
        <end position="657"/>
    </location>
</feature>
<gene>
    <name evidence="2" type="ORF">NW762_005590</name>
</gene>
<evidence type="ECO:0000256" key="1">
    <source>
        <dbReference type="SAM" id="MobiDB-lite"/>
    </source>
</evidence>
<feature type="region of interest" description="Disordered" evidence="1">
    <location>
        <begin position="357"/>
        <end position="613"/>
    </location>
</feature>
<proteinExistence type="predicted"/>
<evidence type="ECO:0000313" key="3">
    <source>
        <dbReference type="Proteomes" id="UP001152049"/>
    </source>
</evidence>
<comment type="caution">
    <text evidence="2">The sequence shown here is derived from an EMBL/GenBank/DDBJ whole genome shotgun (WGS) entry which is preliminary data.</text>
</comment>
<feature type="compositionally biased region" description="Polar residues" evidence="1">
    <location>
        <begin position="260"/>
        <end position="274"/>
    </location>
</feature>
<feature type="compositionally biased region" description="Polar residues" evidence="1">
    <location>
        <begin position="479"/>
        <end position="496"/>
    </location>
</feature>
<feature type="region of interest" description="Disordered" evidence="1">
    <location>
        <begin position="625"/>
        <end position="657"/>
    </location>
</feature>
<feature type="region of interest" description="Disordered" evidence="1">
    <location>
        <begin position="113"/>
        <end position="323"/>
    </location>
</feature>
<feature type="compositionally biased region" description="Low complexity" evidence="1">
    <location>
        <begin position="188"/>
        <end position="201"/>
    </location>
</feature>
<feature type="region of interest" description="Disordered" evidence="1">
    <location>
        <begin position="1"/>
        <end position="94"/>
    </location>
</feature>
<evidence type="ECO:0008006" key="4">
    <source>
        <dbReference type="Google" id="ProtNLM"/>
    </source>
</evidence>
<organism evidence="2 3">
    <name type="scientific">Fusarium torreyae</name>
    <dbReference type="NCBI Taxonomy" id="1237075"/>
    <lineage>
        <taxon>Eukaryota</taxon>
        <taxon>Fungi</taxon>
        <taxon>Dikarya</taxon>
        <taxon>Ascomycota</taxon>
        <taxon>Pezizomycotina</taxon>
        <taxon>Sordariomycetes</taxon>
        <taxon>Hypocreomycetidae</taxon>
        <taxon>Hypocreales</taxon>
        <taxon>Nectriaceae</taxon>
        <taxon>Fusarium</taxon>
    </lineage>
</organism>
<feature type="compositionally biased region" description="Low complexity" evidence="1">
    <location>
        <begin position="306"/>
        <end position="323"/>
    </location>
</feature>
<feature type="compositionally biased region" description="Low complexity" evidence="1">
    <location>
        <begin position="142"/>
        <end position="159"/>
    </location>
</feature>
<feature type="compositionally biased region" description="Low complexity" evidence="1">
    <location>
        <begin position="59"/>
        <end position="94"/>
    </location>
</feature>
<feature type="compositionally biased region" description="Low complexity" evidence="1">
    <location>
        <begin position="117"/>
        <end position="127"/>
    </location>
</feature>
<keyword evidence="3" id="KW-1185">Reference proteome</keyword>
<feature type="compositionally biased region" description="Polar residues" evidence="1">
    <location>
        <begin position="227"/>
        <end position="240"/>
    </location>
</feature>